<evidence type="ECO:0000256" key="1">
    <source>
        <dbReference type="SAM" id="MobiDB-lite"/>
    </source>
</evidence>
<evidence type="ECO:0000313" key="2">
    <source>
        <dbReference type="EMBL" id="AWW43183.1"/>
    </source>
</evidence>
<proteinExistence type="predicted"/>
<keyword evidence="2" id="KW-0614">Plasmid</keyword>
<dbReference type="AlphaFoldDB" id="A0A2Z4JF35"/>
<dbReference type="Proteomes" id="UP000249616">
    <property type="component" value="Plasmid unnamed1"/>
</dbReference>
<sequence>MITDWYGGRGHRPWNNGSKGAATKPPATSHASAITAMNWGNGTDARGARHDRSRHGLTVIRPTRPPTTPPGPSRHRTTEVIVVP</sequence>
<dbReference type="EMBL" id="CP030074">
    <property type="protein sequence ID" value="AWW43183.1"/>
    <property type="molecule type" value="Genomic_DNA"/>
</dbReference>
<organism evidence="2 3">
    <name type="scientific">Streptomyces cadmiisoli</name>
    <dbReference type="NCBI Taxonomy" id="2184053"/>
    <lineage>
        <taxon>Bacteria</taxon>
        <taxon>Bacillati</taxon>
        <taxon>Actinomycetota</taxon>
        <taxon>Actinomycetes</taxon>
        <taxon>Kitasatosporales</taxon>
        <taxon>Streptomycetaceae</taxon>
        <taxon>Streptomyces</taxon>
        <taxon>Streptomyces aurantiacus group</taxon>
    </lineage>
</organism>
<gene>
    <name evidence="2" type="ORF">DN051_42015</name>
</gene>
<feature type="compositionally biased region" description="Pro residues" evidence="1">
    <location>
        <begin position="63"/>
        <end position="72"/>
    </location>
</feature>
<dbReference type="KEGG" id="scad:DN051_42015"/>
<protein>
    <submittedName>
        <fullName evidence="2">Uncharacterized protein</fullName>
    </submittedName>
</protein>
<name>A0A2Z4JF35_9ACTN</name>
<reference evidence="3" key="1">
    <citation type="submission" date="2018-06" db="EMBL/GenBank/DDBJ databases">
        <authorList>
            <person name="Li K."/>
        </authorList>
    </citation>
    <scope>NUCLEOTIDE SEQUENCE [LARGE SCALE GENOMIC DNA]</scope>
    <source>
        <strain evidence="3">ZFG47</strain>
        <plasmid evidence="3">unnamed1</plasmid>
    </source>
</reference>
<evidence type="ECO:0000313" key="3">
    <source>
        <dbReference type="Proteomes" id="UP000249616"/>
    </source>
</evidence>
<keyword evidence="3" id="KW-1185">Reference proteome</keyword>
<feature type="region of interest" description="Disordered" evidence="1">
    <location>
        <begin position="1"/>
        <end position="84"/>
    </location>
</feature>
<accession>A0A2Z4JF35</accession>
<geneLocation type="plasmid" evidence="2 3">
    <name>unnamed1</name>
</geneLocation>